<keyword evidence="1" id="KW-0001">2Fe-2S</keyword>
<protein>
    <recommendedName>
        <fullName evidence="5">Rieske domain-containing protein</fullName>
    </recommendedName>
</protein>
<proteinExistence type="predicted"/>
<gene>
    <name evidence="6" type="ORF">Q767_07040</name>
</gene>
<dbReference type="GO" id="GO:0051537">
    <property type="term" value="F:2 iron, 2 sulfur cluster binding"/>
    <property type="evidence" value="ECO:0007669"/>
    <property type="project" value="UniProtKB-KW"/>
</dbReference>
<evidence type="ECO:0000256" key="1">
    <source>
        <dbReference type="ARBA" id="ARBA00022714"/>
    </source>
</evidence>
<keyword evidence="2" id="KW-0479">Metal-binding</keyword>
<comment type="caution">
    <text evidence="6">The sequence shown here is derived from an EMBL/GenBank/DDBJ whole genome shotgun (WGS) entry which is preliminary data.</text>
</comment>
<evidence type="ECO:0000259" key="5">
    <source>
        <dbReference type="PROSITE" id="PS51296"/>
    </source>
</evidence>
<accession>V6S9L1</accession>
<keyword evidence="4" id="KW-0411">Iron-sulfur</keyword>
<dbReference type="PROSITE" id="PS51296">
    <property type="entry name" value="RIESKE"/>
    <property type="match status" value="1"/>
</dbReference>
<reference evidence="6 7" key="2">
    <citation type="journal article" date="2015" name="Stand. Genomic Sci.">
        <title>High quality draft genomic sequence of Flavobacterium enshiense DK69(T) and comparison among Flavobacterium genomes.</title>
        <authorList>
            <person name="Zeng Z."/>
            <person name="Chen C."/>
            <person name="Du H."/>
            <person name="Wang G."/>
            <person name="Li M."/>
        </authorList>
    </citation>
    <scope>NUCLEOTIDE SEQUENCE [LARGE SCALE GENOMIC DNA]</scope>
    <source>
        <strain evidence="6 7">DK69</strain>
    </source>
</reference>
<dbReference type="PROSITE" id="PS51257">
    <property type="entry name" value="PROKAR_LIPOPROTEIN"/>
    <property type="match status" value="1"/>
</dbReference>
<keyword evidence="3" id="KW-0408">Iron</keyword>
<evidence type="ECO:0000256" key="4">
    <source>
        <dbReference type="ARBA" id="ARBA00023014"/>
    </source>
</evidence>
<keyword evidence="7" id="KW-1185">Reference proteome</keyword>
<organism evidence="6 7">
    <name type="scientific">Flavobacterium enshiense DK69</name>
    <dbReference type="NCBI Taxonomy" id="1107311"/>
    <lineage>
        <taxon>Bacteria</taxon>
        <taxon>Pseudomonadati</taxon>
        <taxon>Bacteroidota</taxon>
        <taxon>Flavobacteriia</taxon>
        <taxon>Flavobacteriales</taxon>
        <taxon>Flavobacteriaceae</taxon>
        <taxon>Flavobacterium</taxon>
    </lineage>
</organism>
<evidence type="ECO:0000256" key="2">
    <source>
        <dbReference type="ARBA" id="ARBA00022723"/>
    </source>
</evidence>
<sequence>MKRYFYLILLTAITFIGCHKDDGPNNNNPYLPNYTVNLQVNMNLPGYSQLLVPGNGAYIDGNGVRGIIIFYTGSGYNAFDAACPNQSLSSCSTMTIDGINAICSCDEKKYNLFDGRARDMQYPMKQYRTSVSNNVIHVYN</sequence>
<dbReference type="InterPro" id="IPR036922">
    <property type="entry name" value="Rieske_2Fe-2S_sf"/>
</dbReference>
<name>V6S9L1_9FLAO</name>
<evidence type="ECO:0000256" key="3">
    <source>
        <dbReference type="ARBA" id="ARBA00023004"/>
    </source>
</evidence>
<dbReference type="OrthoDB" id="1201186at2"/>
<dbReference type="RefSeq" id="WP_023573283.1">
    <property type="nucleotide sequence ID" value="NZ_AVCS01000009.1"/>
</dbReference>
<dbReference type="eggNOG" id="COG2146">
    <property type="taxonomic scope" value="Bacteria"/>
</dbReference>
<dbReference type="SUPFAM" id="SSF50022">
    <property type="entry name" value="ISP domain"/>
    <property type="match status" value="1"/>
</dbReference>
<dbReference type="STRING" id="1107311.Q767_07040"/>
<evidence type="ECO:0000313" key="6">
    <source>
        <dbReference type="EMBL" id="KGO96014.1"/>
    </source>
</evidence>
<dbReference type="PATRIC" id="fig|1107311.3.peg.1248"/>
<dbReference type="GO" id="GO:0046872">
    <property type="term" value="F:metal ion binding"/>
    <property type="evidence" value="ECO:0007669"/>
    <property type="project" value="UniProtKB-KW"/>
</dbReference>
<evidence type="ECO:0000313" key="7">
    <source>
        <dbReference type="Proteomes" id="UP000030149"/>
    </source>
</evidence>
<dbReference type="Gene3D" id="2.102.10.10">
    <property type="entry name" value="Rieske [2Fe-2S] iron-sulphur domain"/>
    <property type="match status" value="1"/>
</dbReference>
<dbReference type="InterPro" id="IPR017941">
    <property type="entry name" value="Rieske_2Fe-2S"/>
</dbReference>
<feature type="domain" description="Rieske" evidence="5">
    <location>
        <begin position="43"/>
        <end position="138"/>
    </location>
</feature>
<dbReference type="EMBL" id="JRLZ01000005">
    <property type="protein sequence ID" value="KGO96014.1"/>
    <property type="molecule type" value="Genomic_DNA"/>
</dbReference>
<reference evidence="7" key="1">
    <citation type="submission" date="2013-09" db="EMBL/GenBank/DDBJ databases">
        <authorList>
            <person name="Zeng Z."/>
            <person name="Chen C."/>
        </authorList>
    </citation>
    <scope>NUCLEOTIDE SEQUENCE [LARGE SCALE GENOMIC DNA]</scope>
    <source>
        <strain evidence="7">DK69</strain>
    </source>
</reference>
<dbReference type="Proteomes" id="UP000030149">
    <property type="component" value="Unassembled WGS sequence"/>
</dbReference>
<dbReference type="AlphaFoldDB" id="V6S9L1"/>